<comment type="caution">
    <text evidence="1">The sequence shown here is derived from an EMBL/GenBank/DDBJ whole genome shotgun (WGS) entry which is preliminary data.</text>
</comment>
<evidence type="ECO:0000313" key="1">
    <source>
        <dbReference type="EMBL" id="NMM99412.1"/>
    </source>
</evidence>
<protein>
    <submittedName>
        <fullName evidence="1">Uncharacterized protein</fullName>
    </submittedName>
</protein>
<proteinExistence type="predicted"/>
<sequence length="61" mass="6931">MNVKTAKIFTREALREACGEYLRARTVGGWGSVFPDDLADHVFDHYGIETDISELEEARNE</sequence>
<dbReference type="AlphaFoldDB" id="A0A7Y0EZS9"/>
<accession>A0A7Y0EZS9</accession>
<dbReference type="RefSeq" id="WP_169241957.1">
    <property type="nucleotide sequence ID" value="NZ_JAAIIG010000033.1"/>
</dbReference>
<evidence type="ECO:0000313" key="2">
    <source>
        <dbReference type="Proteomes" id="UP000543419"/>
    </source>
</evidence>
<keyword evidence="2" id="KW-1185">Reference proteome</keyword>
<reference evidence="1 2" key="1">
    <citation type="submission" date="2020-02" db="EMBL/GenBank/DDBJ databases">
        <title>Characterization of phylogenetic diversity of novel bifidobacterial species isolated in Czech ZOOs.</title>
        <authorList>
            <person name="Lugli G.A."/>
            <person name="Vera N.B."/>
            <person name="Ventura M."/>
        </authorList>
    </citation>
    <scope>NUCLEOTIDE SEQUENCE [LARGE SCALE GENOMIC DNA]</scope>
    <source>
        <strain evidence="1 2">DSM 109959</strain>
    </source>
</reference>
<dbReference type="EMBL" id="JAAIIG010000033">
    <property type="protein sequence ID" value="NMM99412.1"/>
    <property type="molecule type" value="Genomic_DNA"/>
</dbReference>
<name>A0A7Y0EZS9_9BIFI</name>
<gene>
    <name evidence="1" type="ORF">G1C97_2372</name>
</gene>
<organism evidence="1 2">
    <name type="scientific">Bifidobacterium olomucense</name>
    <dbReference type="NCBI Taxonomy" id="2675324"/>
    <lineage>
        <taxon>Bacteria</taxon>
        <taxon>Bacillati</taxon>
        <taxon>Actinomycetota</taxon>
        <taxon>Actinomycetes</taxon>
        <taxon>Bifidobacteriales</taxon>
        <taxon>Bifidobacteriaceae</taxon>
        <taxon>Bifidobacterium</taxon>
    </lineage>
</organism>
<dbReference type="Proteomes" id="UP000543419">
    <property type="component" value="Unassembled WGS sequence"/>
</dbReference>